<accession>A0A6J4ZQB0</accession>
<dbReference type="InterPro" id="IPR011990">
    <property type="entry name" value="TPR-like_helical_dom_sf"/>
</dbReference>
<dbReference type="AlphaFoldDB" id="A0A6J4ZQB0"/>
<evidence type="ECO:0000313" key="2">
    <source>
        <dbReference type="EMBL" id="CAB3639841.1"/>
    </source>
</evidence>
<keyword evidence="2" id="KW-0132">Cell division</keyword>
<feature type="repeat" description="TPR" evidence="1">
    <location>
        <begin position="413"/>
        <end position="446"/>
    </location>
</feature>
<reference evidence="2 3" key="1">
    <citation type="submission" date="2020-04" db="EMBL/GenBank/DDBJ databases">
        <authorList>
            <person name="De Canck E."/>
        </authorList>
    </citation>
    <scope>NUCLEOTIDE SEQUENCE [LARGE SCALE GENOMIC DNA]</scope>
    <source>
        <strain evidence="2 3">LMG 24238</strain>
    </source>
</reference>
<dbReference type="EMBL" id="CADIKC010000001">
    <property type="protein sequence ID" value="CAB3639841.1"/>
    <property type="molecule type" value="Genomic_DNA"/>
</dbReference>
<organism evidence="2 3">
    <name type="scientific">Paraburkholderia sediminicola</name>
    <dbReference type="NCBI Taxonomy" id="458836"/>
    <lineage>
        <taxon>Bacteria</taxon>
        <taxon>Pseudomonadati</taxon>
        <taxon>Pseudomonadota</taxon>
        <taxon>Betaproteobacteria</taxon>
        <taxon>Burkholderiales</taxon>
        <taxon>Burkholderiaceae</taxon>
        <taxon>Paraburkholderia</taxon>
    </lineage>
</organism>
<dbReference type="Gene3D" id="3.40.50.2000">
    <property type="entry name" value="Glycogen Phosphorylase B"/>
    <property type="match status" value="1"/>
</dbReference>
<dbReference type="PANTHER" id="PTHR44809">
    <property type="match status" value="1"/>
</dbReference>
<feature type="repeat" description="TPR" evidence="1">
    <location>
        <begin position="175"/>
        <end position="208"/>
    </location>
</feature>
<evidence type="ECO:0000313" key="3">
    <source>
        <dbReference type="Proteomes" id="UP000494255"/>
    </source>
</evidence>
<dbReference type="SUPFAM" id="SSF53756">
    <property type="entry name" value="UDP-Glycosyltransferase/glycogen phosphorylase"/>
    <property type="match status" value="1"/>
</dbReference>
<name>A0A6J4ZQB0_9BURK</name>
<keyword evidence="1" id="KW-0802">TPR repeat</keyword>
<proteinExistence type="predicted"/>
<dbReference type="PROSITE" id="PS50005">
    <property type="entry name" value="TPR"/>
    <property type="match status" value="7"/>
</dbReference>
<dbReference type="Pfam" id="PF13414">
    <property type="entry name" value="TPR_11"/>
    <property type="match status" value="1"/>
</dbReference>
<gene>
    <name evidence="2" type="primary">cpoB_1</name>
    <name evidence="2" type="ORF">LMG24238_00168</name>
</gene>
<sequence length="809" mass="89075">MVVNVKTRAILALPRGLFSCDSVYSAGLEGGNRLISGRYSLSVSLNLCGKCSAFPAGSSSPCAAAQIRKTPDRACKTRLIRPERRNPLPRLMTATQTSASSIADINQQAALLCKNGQFADAWSLVEPILEPQDEVEEDARADALNIAGACWYGMGNLSDAETYWRQCLRAKPDYAEVYSSLGMLLKSHGRLSAAKAVYRQLVALRPVQADAHNNLGTVLYGMGYREEAEEAYGQAVAIRPDYAEAHYNRAIVLHELRRLDEAAVAYREALIGLPEHAEAHNNLGNVLMELGRVAEADAAYRQALTIKPQYPEALNNLGGVLKATYRLPEAELACRLALAIRPDYAEAHLNLGAVLADLKRLPEAEAAYRAAIAHRPNYAEAHYNLGLALTSLERLPEAEMAYREAIRCRPDIVHAHNNLGCVLRQLDRLPEAVEAFAQALALHPDLAEAHYNVGAALAQLKRLPEAEAAYLRALALRPDYGDARFGLAVLVLGMGRFEEGWRLYECRYDQPGFVHHKTRSMLSCPQWPGDSLADKSLLVWQEDGLGDMVQFSRYFALLKAQGAAHIAFACQPALHRLMATVDGVDAVLDHDTALAHVAASTYDCWTSLLSAPLHLRTVVDTIPRPVRLAAEPSLVEKWRPMLETLPPGRKIGLVWKGNAKHHNDANRSIPTLAALAPLWSVPGLSFVSLQKGQGEDEAQNPPAGQPLLELGSAVNDFADSAAIIEQLDLVICVDTSMAHLAASLGKPCWVMLPEKDIDWRWMHERNDSPWYPHTLRLFRRAVGEDWAVSVERVRQACLERFAVERATEL</sequence>
<dbReference type="InterPro" id="IPR052943">
    <property type="entry name" value="TMTC_O-mannosyl-trnsfr"/>
</dbReference>
<keyword evidence="3" id="KW-1185">Reference proteome</keyword>
<feature type="repeat" description="TPR" evidence="1">
    <location>
        <begin position="345"/>
        <end position="378"/>
    </location>
</feature>
<dbReference type="Pfam" id="PF13432">
    <property type="entry name" value="TPR_16"/>
    <property type="match status" value="4"/>
</dbReference>
<dbReference type="GO" id="GO:0051301">
    <property type="term" value="P:cell division"/>
    <property type="evidence" value="ECO:0007669"/>
    <property type="project" value="UniProtKB-KW"/>
</dbReference>
<dbReference type="Proteomes" id="UP000494255">
    <property type="component" value="Unassembled WGS sequence"/>
</dbReference>
<feature type="repeat" description="TPR" evidence="1">
    <location>
        <begin position="277"/>
        <end position="310"/>
    </location>
</feature>
<feature type="repeat" description="TPR" evidence="1">
    <location>
        <begin position="379"/>
        <end position="412"/>
    </location>
</feature>
<protein>
    <submittedName>
        <fullName evidence="2">Cell division coordinator CpoB</fullName>
    </submittedName>
</protein>
<dbReference type="SMART" id="SM00028">
    <property type="entry name" value="TPR"/>
    <property type="match status" value="10"/>
</dbReference>
<dbReference type="PROSITE" id="PS50293">
    <property type="entry name" value="TPR_REGION"/>
    <property type="match status" value="2"/>
</dbReference>
<dbReference type="PANTHER" id="PTHR44809:SF1">
    <property type="entry name" value="PROTEIN O-MANNOSYL-TRANSFERASE TMTC1"/>
    <property type="match status" value="1"/>
</dbReference>
<dbReference type="SUPFAM" id="SSF48452">
    <property type="entry name" value="TPR-like"/>
    <property type="match status" value="2"/>
</dbReference>
<dbReference type="Gene3D" id="1.25.40.10">
    <property type="entry name" value="Tetratricopeptide repeat domain"/>
    <property type="match status" value="5"/>
</dbReference>
<dbReference type="InterPro" id="IPR019734">
    <property type="entry name" value="TPR_rpt"/>
</dbReference>
<feature type="repeat" description="TPR" evidence="1">
    <location>
        <begin position="447"/>
        <end position="480"/>
    </location>
</feature>
<keyword evidence="2" id="KW-0131">Cell cycle</keyword>
<feature type="repeat" description="TPR" evidence="1">
    <location>
        <begin position="209"/>
        <end position="242"/>
    </location>
</feature>
<evidence type="ECO:0000256" key="1">
    <source>
        <dbReference type="PROSITE-ProRule" id="PRU00339"/>
    </source>
</evidence>